<protein>
    <submittedName>
        <fullName evidence="1">Uncharacterized protein</fullName>
    </submittedName>
</protein>
<reference evidence="1 2" key="1">
    <citation type="journal article" date="2022" name="Hortic Res">
        <title>A haplotype resolved chromosomal level avocado genome allows analysis of novel avocado genes.</title>
        <authorList>
            <person name="Nath O."/>
            <person name="Fletcher S.J."/>
            <person name="Hayward A."/>
            <person name="Shaw L.M."/>
            <person name="Masouleh A.K."/>
            <person name="Furtado A."/>
            <person name="Henry R.J."/>
            <person name="Mitter N."/>
        </authorList>
    </citation>
    <scope>NUCLEOTIDE SEQUENCE [LARGE SCALE GENOMIC DNA]</scope>
    <source>
        <strain evidence="2">cv. Hass</strain>
    </source>
</reference>
<dbReference type="EMBL" id="CM056811">
    <property type="protein sequence ID" value="KAJ8635063.1"/>
    <property type="molecule type" value="Genomic_DNA"/>
</dbReference>
<evidence type="ECO:0000313" key="1">
    <source>
        <dbReference type="EMBL" id="KAJ8635063.1"/>
    </source>
</evidence>
<keyword evidence="2" id="KW-1185">Reference proteome</keyword>
<evidence type="ECO:0000313" key="2">
    <source>
        <dbReference type="Proteomes" id="UP001234297"/>
    </source>
</evidence>
<gene>
    <name evidence="1" type="ORF">MRB53_009330</name>
</gene>
<name>A0ACC2LNT2_PERAE</name>
<dbReference type="Proteomes" id="UP001234297">
    <property type="component" value="Chromosome 3"/>
</dbReference>
<sequence length="259" mass="26920">MRSMPKLVMGVTLIMGASLLLVLALVLVLLAELYCSLLSKRSRPQIGNTAASHQGSEEDPPIAAALPTASLSPGGSAYDQGVLRAPPKGLLFPTLKEHLQQSHHACGTSLHFMGLISTSSLPTPSLVLSRCPPAPPQLPTIVTAFEENNSIVEEDGSGNTDFAAGGGGGDNFIYISNPIYDSEEAHIVDTPFQTPDTSPSQLLSPSPSPPTNYTPPLTPMKKLPPSASSVTLMDGRSLGTDSNADSSSSSGSPCTSPSW</sequence>
<organism evidence="1 2">
    <name type="scientific">Persea americana</name>
    <name type="common">Avocado</name>
    <dbReference type="NCBI Taxonomy" id="3435"/>
    <lineage>
        <taxon>Eukaryota</taxon>
        <taxon>Viridiplantae</taxon>
        <taxon>Streptophyta</taxon>
        <taxon>Embryophyta</taxon>
        <taxon>Tracheophyta</taxon>
        <taxon>Spermatophyta</taxon>
        <taxon>Magnoliopsida</taxon>
        <taxon>Magnoliidae</taxon>
        <taxon>Laurales</taxon>
        <taxon>Lauraceae</taxon>
        <taxon>Persea</taxon>
    </lineage>
</organism>
<accession>A0ACC2LNT2</accession>
<proteinExistence type="predicted"/>
<comment type="caution">
    <text evidence="1">The sequence shown here is derived from an EMBL/GenBank/DDBJ whole genome shotgun (WGS) entry which is preliminary data.</text>
</comment>